<sequence length="365" mass="41112">MIIGIGGAGGKLASGLSKEATVINVSEVEMHKLGLANSILAYTNNEKGQLVGSKKDPNIGKTAFNSVRGQLLDIIKGNAIITSSGGGTGNGITSQVLNYVSSLEKVSDINRTQFIIILPYAKKEPSEYVNNTIEFLQGPLWKGVDSTNTGNTFLFSNKCKFEGRMAEKAFNEMICNSLATLNSIPEKGDQYELLEGHIDREDFEAYKSKSFFNYFTDFEYNPDRYFDEQMEENYNELMLRPDVPIEALFLLEVPENYDHTVFYNILDHFDAQKVTPIYSVVRNPNIDKPHITVSLLYSRKPADLVDDYNRVAEETTREKIKKSIDHNTKMEKVAVNMETRAEEVAREEGTETSEIRNILKRLGKI</sequence>
<gene>
    <name evidence="1" type="ORF">PQO03_11210</name>
</gene>
<organism evidence="1 2">
    <name type="scientific">Lentisphaera profundi</name>
    <dbReference type="NCBI Taxonomy" id="1658616"/>
    <lineage>
        <taxon>Bacteria</taxon>
        <taxon>Pseudomonadati</taxon>
        <taxon>Lentisphaerota</taxon>
        <taxon>Lentisphaeria</taxon>
        <taxon>Lentisphaerales</taxon>
        <taxon>Lentisphaeraceae</taxon>
        <taxon>Lentisphaera</taxon>
    </lineage>
</organism>
<dbReference type="InterPro" id="IPR036525">
    <property type="entry name" value="Tubulin/FtsZ_GTPase_sf"/>
</dbReference>
<dbReference type="SUPFAM" id="SSF52490">
    <property type="entry name" value="Tubulin nucleotide-binding domain-like"/>
    <property type="match status" value="1"/>
</dbReference>
<dbReference type="Gene3D" id="3.40.50.1440">
    <property type="entry name" value="Tubulin/FtsZ, GTPase domain"/>
    <property type="match status" value="1"/>
</dbReference>
<dbReference type="RefSeq" id="WP_274150351.1">
    <property type="nucleotide sequence ID" value="NZ_CP117811.1"/>
</dbReference>
<evidence type="ECO:0008006" key="3">
    <source>
        <dbReference type="Google" id="ProtNLM"/>
    </source>
</evidence>
<dbReference type="Proteomes" id="UP001214250">
    <property type="component" value="Chromosome 1"/>
</dbReference>
<accession>A0ABY7VQ17</accession>
<evidence type="ECO:0000313" key="1">
    <source>
        <dbReference type="EMBL" id="WDE96276.1"/>
    </source>
</evidence>
<evidence type="ECO:0000313" key="2">
    <source>
        <dbReference type="Proteomes" id="UP001214250"/>
    </source>
</evidence>
<keyword evidence="2" id="KW-1185">Reference proteome</keyword>
<protein>
    <recommendedName>
        <fullName evidence="3">Tubulin/FtsZ GTPase domain-containing protein</fullName>
    </recommendedName>
</protein>
<proteinExistence type="predicted"/>
<reference evidence="1 2" key="1">
    <citation type="submission" date="2023-02" db="EMBL/GenBank/DDBJ databases">
        <title>Genome sequence of Lentisphaera profundi SAORIC-696.</title>
        <authorList>
            <person name="Kim e."/>
            <person name="Cho J.-C."/>
            <person name="Choi A."/>
            <person name="Kang I."/>
        </authorList>
    </citation>
    <scope>NUCLEOTIDE SEQUENCE [LARGE SCALE GENOMIC DNA]</scope>
    <source>
        <strain evidence="1 2">SAORIC-696</strain>
    </source>
</reference>
<dbReference type="EMBL" id="CP117811">
    <property type="protein sequence ID" value="WDE96276.1"/>
    <property type="molecule type" value="Genomic_DNA"/>
</dbReference>
<name>A0ABY7VQ17_9BACT</name>